<gene>
    <name evidence="1" type="ORF">FCALED_LOCUS12037</name>
</gene>
<comment type="caution">
    <text evidence="1">The sequence shown here is derived from an EMBL/GenBank/DDBJ whole genome shotgun (WGS) entry which is preliminary data.</text>
</comment>
<feature type="non-terminal residue" evidence="1">
    <location>
        <position position="1"/>
    </location>
</feature>
<evidence type="ECO:0000313" key="1">
    <source>
        <dbReference type="EMBL" id="CAG8671396.1"/>
    </source>
</evidence>
<accession>A0A9N9EC23</accession>
<dbReference type="AlphaFoldDB" id="A0A9N9EC23"/>
<organism evidence="1 2">
    <name type="scientific">Funneliformis caledonium</name>
    <dbReference type="NCBI Taxonomy" id="1117310"/>
    <lineage>
        <taxon>Eukaryota</taxon>
        <taxon>Fungi</taxon>
        <taxon>Fungi incertae sedis</taxon>
        <taxon>Mucoromycota</taxon>
        <taxon>Glomeromycotina</taxon>
        <taxon>Glomeromycetes</taxon>
        <taxon>Glomerales</taxon>
        <taxon>Glomeraceae</taxon>
        <taxon>Funneliformis</taxon>
    </lineage>
</organism>
<dbReference type="EMBL" id="CAJVPQ010005513">
    <property type="protein sequence ID" value="CAG8671396.1"/>
    <property type="molecule type" value="Genomic_DNA"/>
</dbReference>
<evidence type="ECO:0000313" key="2">
    <source>
        <dbReference type="Proteomes" id="UP000789570"/>
    </source>
</evidence>
<dbReference type="Proteomes" id="UP000789570">
    <property type="component" value="Unassembled WGS sequence"/>
</dbReference>
<reference evidence="1" key="1">
    <citation type="submission" date="2021-06" db="EMBL/GenBank/DDBJ databases">
        <authorList>
            <person name="Kallberg Y."/>
            <person name="Tangrot J."/>
            <person name="Rosling A."/>
        </authorList>
    </citation>
    <scope>NUCLEOTIDE SEQUENCE</scope>
    <source>
        <strain evidence="1">UK204</strain>
    </source>
</reference>
<proteinExistence type="predicted"/>
<protein>
    <submittedName>
        <fullName evidence="1">16083_t:CDS:1</fullName>
    </submittedName>
</protein>
<keyword evidence="2" id="KW-1185">Reference proteome</keyword>
<dbReference type="OrthoDB" id="2381952at2759"/>
<sequence>CDRKEKEDIQLELAFSARVHNPTWSVSLNTICVAGDNSYQPDVGIWFQVPQYAQRHHPITNRLNLAGIYNQDLDRSNALERIANVQQTHHAVEFIGIALPNSNNHFRQNSFPGAVTVPATQ</sequence>
<name>A0A9N9EC23_9GLOM</name>